<organism evidence="1 2">
    <name type="scientific">Alkalihalobacillus trypoxylicola</name>
    <dbReference type="NCBI Taxonomy" id="519424"/>
    <lineage>
        <taxon>Bacteria</taxon>
        <taxon>Bacillati</taxon>
        <taxon>Bacillota</taxon>
        <taxon>Bacilli</taxon>
        <taxon>Bacillales</taxon>
        <taxon>Bacillaceae</taxon>
        <taxon>Alkalihalobacillus</taxon>
    </lineage>
</organism>
<name>A0A161Q1L4_9BACI</name>
<dbReference type="OrthoDB" id="9987166at2"/>
<accession>A0A161Q1L4</accession>
<protein>
    <submittedName>
        <fullName evidence="1">Uncharacterized protein</fullName>
    </submittedName>
</protein>
<dbReference type="RefSeq" id="WP_061949196.1">
    <property type="nucleotide sequence ID" value="NZ_LTAO01000023.1"/>
</dbReference>
<dbReference type="AlphaFoldDB" id="A0A161Q1L4"/>
<keyword evidence="2" id="KW-1185">Reference proteome</keyword>
<dbReference type="EMBL" id="LTAO01000023">
    <property type="protein sequence ID" value="KYG29393.1"/>
    <property type="molecule type" value="Genomic_DNA"/>
</dbReference>
<gene>
    <name evidence="1" type="ORF">AZF04_07665</name>
</gene>
<comment type="caution">
    <text evidence="1">The sequence shown here is derived from an EMBL/GenBank/DDBJ whole genome shotgun (WGS) entry which is preliminary data.</text>
</comment>
<sequence length="59" mass="7014">MLHHEEIFLLVRDKLMLEKLKNENEDDGNFPAEAIDEQISLIELALDADREERQRKTIH</sequence>
<dbReference type="Proteomes" id="UP000075806">
    <property type="component" value="Unassembled WGS sequence"/>
</dbReference>
<evidence type="ECO:0000313" key="1">
    <source>
        <dbReference type="EMBL" id="KYG29393.1"/>
    </source>
</evidence>
<proteinExistence type="predicted"/>
<evidence type="ECO:0000313" key="2">
    <source>
        <dbReference type="Proteomes" id="UP000075806"/>
    </source>
</evidence>
<reference evidence="1" key="1">
    <citation type="submission" date="2016-02" db="EMBL/GenBank/DDBJ databases">
        <title>Genome sequence of Bacillus trypoxylicola KCTC 13244(T).</title>
        <authorList>
            <person name="Jeong H."/>
            <person name="Park S.-H."/>
            <person name="Choi S.-K."/>
        </authorList>
    </citation>
    <scope>NUCLEOTIDE SEQUENCE [LARGE SCALE GENOMIC DNA]</scope>
    <source>
        <strain evidence="1">KCTC 13244</strain>
    </source>
</reference>